<dbReference type="SUPFAM" id="SSF52374">
    <property type="entry name" value="Nucleotidylyl transferase"/>
    <property type="match status" value="1"/>
</dbReference>
<dbReference type="PROSITE" id="PS00178">
    <property type="entry name" value="AA_TRNA_LIGASE_I"/>
    <property type="match status" value="1"/>
</dbReference>
<feature type="region of interest" description="Disordered" evidence="1">
    <location>
        <begin position="675"/>
        <end position="696"/>
    </location>
</feature>
<dbReference type="GO" id="GO:0004812">
    <property type="term" value="F:aminoacyl-tRNA ligase activity"/>
    <property type="evidence" value="ECO:0007669"/>
    <property type="project" value="InterPro"/>
</dbReference>
<evidence type="ECO:0000256" key="2">
    <source>
        <dbReference type="SAM" id="Phobius"/>
    </source>
</evidence>
<dbReference type="AlphaFoldDB" id="A0A3M2RAD3"/>
<dbReference type="Proteomes" id="UP000277212">
    <property type="component" value="Unassembled WGS sequence"/>
</dbReference>
<evidence type="ECO:0000313" key="4">
    <source>
        <dbReference type="Proteomes" id="UP000277212"/>
    </source>
</evidence>
<proteinExistence type="predicted"/>
<dbReference type="GO" id="GO:0006418">
    <property type="term" value="P:tRNA aminoacylation for protein translation"/>
    <property type="evidence" value="ECO:0007669"/>
    <property type="project" value="InterPro"/>
</dbReference>
<gene>
    <name evidence="3" type="ORF">CDV36_015481</name>
</gene>
<dbReference type="InterPro" id="IPR001412">
    <property type="entry name" value="aa-tRNA-synth_I_CS"/>
</dbReference>
<comment type="caution">
    <text evidence="3">The sequence shown here is derived from an EMBL/GenBank/DDBJ whole genome shotgun (WGS) entry which is preliminary data.</text>
</comment>
<name>A0A3M2RAD3_9HYPO</name>
<evidence type="ECO:0000256" key="1">
    <source>
        <dbReference type="SAM" id="MobiDB-lite"/>
    </source>
</evidence>
<feature type="transmembrane region" description="Helical" evidence="2">
    <location>
        <begin position="45"/>
        <end position="63"/>
    </location>
</feature>
<keyword evidence="2" id="KW-0812">Transmembrane</keyword>
<sequence length="1060" mass="116431">MDFNDASHQSLLKAHPSLAVDGIKTKHVCVETRSRHVWLQFVREWYLIPLYLSYTTAVAFYMVKWLNGSSFAIDGSSNRNTRLTQSDVTTLLSVVMVVGRTICSAWQALATWRCAFILLEKNGLSLADTSRLISWRVPTLTMFRRSSTLHTGHDRTRAMAILILLLAWPAQFSNPIASGSVSWVPSRVYQSSNSFISLSGPPSPRHNWQFFSRYSTVREGMVKLSAGYASTTMESMSGGPYLSSAQRIVTQLKSYPNATAVKNATIPIFKIEDFEWVTDGMTLPPGIEVAVKDSLSGYLNISRQDGPLAQVLSGNSALLKDTPWLPPPETELPPAELFSGIKYAAIYISRNDNKGQGDKYDCHSGKSEFDPLPDRIKLINVSWDNNHTDCLAVAKLQITAGVTQCYQEHMPVSSDPTCLLSSGVLVAKNTTVSADILVQQVFSIMPEVQGLVAALGLSDPKAKNSDLEVHLRNSLIRAYQGSWSVLTDYFSDPEHQVRAEVWQPSPLLQAQVLAWRMYLWLGINMLLVASGLLLFAVQTSCRVKTVNDPVVASLMMDSSVVTETDKTGLCNATDIGAGHGNADLKLFLKVDSYEKPQPLFAEGVQDQPSINNYRDILSAIRSLTSNLVPDSPVFSAFHDGRVHDPLGAGSYAFHNDLVEPILQALKHDEILSGEGELHENDQSSESPEGRNLGPDHVPTRPILIHVGAQPNNSPHVGTLVVFCHAFSVARAIQRRTQKTAEHAGAKPPSVSVHVGLVDTAPVNGEGVNIGDIHYQRSYRDVPGALNTYMADYEAVFQLLSSWSGIPYEITLQRDLFSNPIIPSLMNYIVAHRDFLGQQLSPKYGSLALRAACPISGCAIAEKHGRLNTYSSTGHSPHTSASSGVTITFTCPEHGPHTVDLSKPSEVSRLEANAPLRNLIRSMSHLLDQDAHYLRITGSDYAGMYQEMFLYRPLAAWSAVTGLAAGRTPHILYAPLIVDWSGAKLSKSLYIGEGGYGYEALELLGTGPLVSFAALRNHFGDDGSGGLERIWNEVQVWLKDPKKLFRSFSIEYLQRVILLQG</sequence>
<dbReference type="GO" id="GO:0005524">
    <property type="term" value="F:ATP binding"/>
    <property type="evidence" value="ECO:0007669"/>
    <property type="project" value="InterPro"/>
</dbReference>
<dbReference type="EMBL" id="NKUJ01000592">
    <property type="protein sequence ID" value="RMJ02252.1"/>
    <property type="molecule type" value="Genomic_DNA"/>
</dbReference>
<keyword evidence="4" id="KW-1185">Reference proteome</keyword>
<dbReference type="OrthoDB" id="2149705at2759"/>
<evidence type="ECO:0000313" key="3">
    <source>
        <dbReference type="EMBL" id="RMJ02252.1"/>
    </source>
</evidence>
<protein>
    <submittedName>
        <fullName evidence="3">Uncharacterized protein</fullName>
    </submittedName>
</protein>
<keyword evidence="2" id="KW-1133">Transmembrane helix</keyword>
<keyword evidence="2" id="KW-0472">Membrane</keyword>
<organism evidence="3 4">
    <name type="scientific">Fusarium kuroshium</name>
    <dbReference type="NCBI Taxonomy" id="2010991"/>
    <lineage>
        <taxon>Eukaryota</taxon>
        <taxon>Fungi</taxon>
        <taxon>Dikarya</taxon>
        <taxon>Ascomycota</taxon>
        <taxon>Pezizomycotina</taxon>
        <taxon>Sordariomycetes</taxon>
        <taxon>Hypocreomycetidae</taxon>
        <taxon>Hypocreales</taxon>
        <taxon>Nectriaceae</taxon>
        <taxon>Fusarium</taxon>
        <taxon>Fusarium solani species complex</taxon>
    </lineage>
</organism>
<accession>A0A3M2RAD3</accession>
<reference evidence="3 4" key="1">
    <citation type="submission" date="2017-06" db="EMBL/GenBank/DDBJ databases">
        <title>Comparative genomic analysis of Ambrosia Fusariam Clade fungi.</title>
        <authorList>
            <person name="Stajich J.E."/>
            <person name="Carrillo J."/>
            <person name="Kijimoto T."/>
            <person name="Eskalen A."/>
            <person name="O'Donnell K."/>
            <person name="Kasson M."/>
        </authorList>
    </citation>
    <scope>NUCLEOTIDE SEQUENCE [LARGE SCALE GENOMIC DNA]</scope>
    <source>
        <strain evidence="3">UCR3666</strain>
    </source>
</reference>